<sequence length="99" mass="10973">SQPTNLALLCHSGESLSQDAEFHRTCDQFSFQCQNGVCVSLVWKCDGTDDCGDYSDEANCGEWRMFHSKERRLCCPSKSGVVALEVELELTGSCGFDPR</sequence>
<evidence type="ECO:0000256" key="2">
    <source>
        <dbReference type="PROSITE-ProRule" id="PRU00124"/>
    </source>
</evidence>
<reference evidence="3" key="2">
    <citation type="submission" date="2025-09" db="UniProtKB">
        <authorList>
            <consortium name="Ensembl"/>
        </authorList>
    </citation>
    <scope>IDENTIFICATION</scope>
</reference>
<dbReference type="Gene3D" id="4.10.400.10">
    <property type="entry name" value="Low-density Lipoprotein Receptor"/>
    <property type="match status" value="1"/>
</dbReference>
<dbReference type="SMART" id="SM00192">
    <property type="entry name" value="LDLa"/>
    <property type="match status" value="1"/>
</dbReference>
<dbReference type="PROSITE" id="PS01209">
    <property type="entry name" value="LDLRA_1"/>
    <property type="match status" value="1"/>
</dbReference>
<keyword evidence="1 2" id="KW-1015">Disulfide bond</keyword>
<dbReference type="Proteomes" id="UP000472273">
    <property type="component" value="Unplaced"/>
</dbReference>
<feature type="disulfide bond" evidence="2">
    <location>
        <begin position="45"/>
        <end position="60"/>
    </location>
</feature>
<feature type="disulfide bond" evidence="2">
    <location>
        <begin position="33"/>
        <end position="51"/>
    </location>
</feature>
<dbReference type="FunFam" id="4.10.400.10:FF:000027">
    <property type="entry name" value="Sortilin related receptor 1"/>
    <property type="match status" value="1"/>
</dbReference>
<name>A0A670Z390_PSETE</name>
<keyword evidence="4" id="KW-1185">Reference proteome</keyword>
<evidence type="ECO:0000313" key="3">
    <source>
        <dbReference type="Ensembl" id="ENSPTXP00000017689.1"/>
    </source>
</evidence>
<dbReference type="InterPro" id="IPR002172">
    <property type="entry name" value="LDrepeatLR_classA_rpt"/>
</dbReference>
<dbReference type="SUPFAM" id="SSF57424">
    <property type="entry name" value="LDL receptor-like module"/>
    <property type="match status" value="1"/>
</dbReference>
<protein>
    <submittedName>
        <fullName evidence="3">Uncharacterized protein</fullName>
    </submittedName>
</protein>
<dbReference type="PROSITE" id="PS50068">
    <property type="entry name" value="LDLRA_2"/>
    <property type="match status" value="1"/>
</dbReference>
<dbReference type="Ensembl" id="ENSPTXT00000018221.1">
    <property type="protein sequence ID" value="ENSPTXP00000017689.1"/>
    <property type="gene ID" value="ENSPTXG00000012167.1"/>
</dbReference>
<reference evidence="3" key="1">
    <citation type="submission" date="2025-08" db="UniProtKB">
        <authorList>
            <consortium name="Ensembl"/>
        </authorList>
    </citation>
    <scope>IDENTIFICATION</scope>
</reference>
<dbReference type="InterPro" id="IPR036055">
    <property type="entry name" value="LDL_receptor-like_sf"/>
</dbReference>
<dbReference type="AlphaFoldDB" id="A0A670Z390"/>
<proteinExistence type="predicted"/>
<accession>A0A670Z390</accession>
<organism evidence="3 4">
    <name type="scientific">Pseudonaja textilis</name>
    <name type="common">Eastern brown snake</name>
    <dbReference type="NCBI Taxonomy" id="8673"/>
    <lineage>
        <taxon>Eukaryota</taxon>
        <taxon>Metazoa</taxon>
        <taxon>Chordata</taxon>
        <taxon>Craniata</taxon>
        <taxon>Vertebrata</taxon>
        <taxon>Euteleostomi</taxon>
        <taxon>Lepidosauria</taxon>
        <taxon>Squamata</taxon>
        <taxon>Bifurcata</taxon>
        <taxon>Unidentata</taxon>
        <taxon>Episquamata</taxon>
        <taxon>Toxicofera</taxon>
        <taxon>Serpentes</taxon>
        <taxon>Colubroidea</taxon>
        <taxon>Elapidae</taxon>
        <taxon>Hydrophiinae</taxon>
        <taxon>Pseudonaja</taxon>
    </lineage>
</organism>
<feature type="disulfide bond" evidence="2">
    <location>
        <begin position="26"/>
        <end position="38"/>
    </location>
</feature>
<evidence type="ECO:0000256" key="1">
    <source>
        <dbReference type="ARBA" id="ARBA00023157"/>
    </source>
</evidence>
<evidence type="ECO:0000313" key="4">
    <source>
        <dbReference type="Proteomes" id="UP000472273"/>
    </source>
</evidence>
<dbReference type="InterPro" id="IPR023415">
    <property type="entry name" value="LDLR_class-A_CS"/>
</dbReference>
<dbReference type="Pfam" id="PF00057">
    <property type="entry name" value="Ldl_recept_a"/>
    <property type="match status" value="1"/>
</dbReference>
<dbReference type="CDD" id="cd00112">
    <property type="entry name" value="LDLa"/>
    <property type="match status" value="1"/>
</dbReference>